<name>A0A6A4H622_9AGAR</name>
<gene>
    <name evidence="1" type="ORF">BT96DRAFT_924214</name>
</gene>
<evidence type="ECO:0000313" key="2">
    <source>
        <dbReference type="Proteomes" id="UP000799118"/>
    </source>
</evidence>
<protein>
    <submittedName>
        <fullName evidence="1">Uncharacterized protein</fullName>
    </submittedName>
</protein>
<reference evidence="1" key="1">
    <citation type="journal article" date="2019" name="Environ. Microbiol.">
        <title>Fungal ecological strategies reflected in gene transcription - a case study of two litter decomposers.</title>
        <authorList>
            <person name="Barbi F."/>
            <person name="Kohler A."/>
            <person name="Barry K."/>
            <person name="Baskaran P."/>
            <person name="Daum C."/>
            <person name="Fauchery L."/>
            <person name="Ihrmark K."/>
            <person name="Kuo A."/>
            <person name="LaButti K."/>
            <person name="Lipzen A."/>
            <person name="Morin E."/>
            <person name="Grigoriev I.V."/>
            <person name="Henrissat B."/>
            <person name="Lindahl B."/>
            <person name="Martin F."/>
        </authorList>
    </citation>
    <scope>NUCLEOTIDE SEQUENCE</scope>
    <source>
        <strain evidence="1">JB14</strain>
    </source>
</reference>
<feature type="non-terminal residue" evidence="1">
    <location>
        <position position="1"/>
    </location>
</feature>
<proteinExistence type="predicted"/>
<dbReference type="AlphaFoldDB" id="A0A6A4H622"/>
<dbReference type="Proteomes" id="UP000799118">
    <property type="component" value="Unassembled WGS sequence"/>
</dbReference>
<accession>A0A6A4H622</accession>
<sequence>MAHVPHVGTAKPVKIKYAYIKPNRDGEDLERLLHRECPSKATSRLRLRFKMIKIDQLHGILEEER</sequence>
<organism evidence="1 2">
    <name type="scientific">Gymnopus androsaceus JB14</name>
    <dbReference type="NCBI Taxonomy" id="1447944"/>
    <lineage>
        <taxon>Eukaryota</taxon>
        <taxon>Fungi</taxon>
        <taxon>Dikarya</taxon>
        <taxon>Basidiomycota</taxon>
        <taxon>Agaricomycotina</taxon>
        <taxon>Agaricomycetes</taxon>
        <taxon>Agaricomycetidae</taxon>
        <taxon>Agaricales</taxon>
        <taxon>Marasmiineae</taxon>
        <taxon>Omphalotaceae</taxon>
        <taxon>Gymnopus</taxon>
    </lineage>
</organism>
<keyword evidence="2" id="KW-1185">Reference proteome</keyword>
<dbReference type="EMBL" id="ML769579">
    <property type="protein sequence ID" value="KAE9393168.1"/>
    <property type="molecule type" value="Genomic_DNA"/>
</dbReference>
<evidence type="ECO:0000313" key="1">
    <source>
        <dbReference type="EMBL" id="KAE9393168.1"/>
    </source>
</evidence>